<dbReference type="OMA" id="GHERIYA"/>
<reference evidence="4" key="1">
    <citation type="submission" date="2014-04" db="EMBL/GenBank/DDBJ databases">
        <title>Evolutionary Origins and Diversification of the Mycorrhizal Mutualists.</title>
        <authorList>
            <consortium name="DOE Joint Genome Institute"/>
            <consortium name="Mycorrhizal Genomics Consortium"/>
            <person name="Kohler A."/>
            <person name="Kuo A."/>
            <person name="Nagy L.G."/>
            <person name="Floudas D."/>
            <person name="Copeland A."/>
            <person name="Barry K.W."/>
            <person name="Cichocki N."/>
            <person name="Veneault-Fourrey C."/>
            <person name="LaButti K."/>
            <person name="Lindquist E.A."/>
            <person name="Lipzen A."/>
            <person name="Lundell T."/>
            <person name="Morin E."/>
            <person name="Murat C."/>
            <person name="Riley R."/>
            <person name="Ohm R."/>
            <person name="Sun H."/>
            <person name="Tunlid A."/>
            <person name="Henrissat B."/>
            <person name="Grigoriev I.V."/>
            <person name="Hibbett D.S."/>
            <person name="Martin F."/>
        </authorList>
    </citation>
    <scope>NUCLEOTIDE SEQUENCE [LARGE SCALE GENOMIC DNA]</scope>
    <source>
        <strain evidence="4">FD-334 SS-4</strain>
    </source>
</reference>
<evidence type="ECO:0000313" key="3">
    <source>
        <dbReference type="EMBL" id="KJA25224.1"/>
    </source>
</evidence>
<dbReference type="Proteomes" id="UP000054270">
    <property type="component" value="Unassembled WGS sequence"/>
</dbReference>
<dbReference type="AlphaFoldDB" id="A0A0D2P2U2"/>
<evidence type="ECO:0000256" key="1">
    <source>
        <dbReference type="SAM" id="MobiDB-lite"/>
    </source>
</evidence>
<dbReference type="GO" id="GO:0003682">
    <property type="term" value="F:chromatin binding"/>
    <property type="evidence" value="ECO:0007669"/>
    <property type="project" value="InterPro"/>
</dbReference>
<proteinExistence type="predicted"/>
<dbReference type="InterPro" id="IPR001025">
    <property type="entry name" value="BAH_dom"/>
</dbReference>
<evidence type="ECO:0000313" key="4">
    <source>
        <dbReference type="Proteomes" id="UP000054270"/>
    </source>
</evidence>
<feature type="region of interest" description="Disordered" evidence="1">
    <location>
        <begin position="237"/>
        <end position="272"/>
    </location>
</feature>
<name>A0A0D2P2U2_HYPSF</name>
<feature type="region of interest" description="Disordered" evidence="1">
    <location>
        <begin position="307"/>
        <end position="344"/>
    </location>
</feature>
<dbReference type="EMBL" id="KN817532">
    <property type="protein sequence ID" value="KJA25224.1"/>
    <property type="molecule type" value="Genomic_DNA"/>
</dbReference>
<evidence type="ECO:0000259" key="2">
    <source>
        <dbReference type="PROSITE" id="PS51038"/>
    </source>
</evidence>
<dbReference type="CDD" id="cd04370">
    <property type="entry name" value="BAH"/>
    <property type="match status" value="1"/>
</dbReference>
<protein>
    <recommendedName>
        <fullName evidence="2">BAH domain-containing protein</fullName>
    </recommendedName>
</protein>
<dbReference type="PROSITE" id="PS51038">
    <property type="entry name" value="BAH"/>
    <property type="match status" value="1"/>
</dbReference>
<keyword evidence="4" id="KW-1185">Reference proteome</keyword>
<accession>A0A0D2P2U2</accession>
<dbReference type="InterPro" id="IPR043151">
    <property type="entry name" value="BAH_sf"/>
</dbReference>
<dbReference type="OrthoDB" id="10259622at2759"/>
<sequence length="451" mass="49462">MPRGRPTKRRAVKATAYAPLTDEKWSSMVPFGTFVITDKDDGTEHKFSKDDIAIILPSGREPGSNMELWEYWVGRIKDIRAEIDEEGTNTVWAKVQWFYSGRDVADVIKSFDPASVTGHERIYADHYDFVESEAFDAVISVTTFNENDPEPPFIARDEFYHRYTFEYKARTLKPKPGSAACTCQMPYCPDDTLPDSIMHFCPRPSCRRAFHQSCLLAGKHKESSSAEALTTVHVKPSAAAPLRSARKHASPIKKVSKTTTTAPPASAASSSSSSASRALRLLACSPDTDDNVDLESLVALTMIQGSLTNNNDDASDVEKPPKKKRRGRPSKNAPNEAASGPPVEVRAQPVRALADTLADLPPLLLQVAQQPMVRGAAFRPGGISGNIGFVTRARRLVYQILEGSSLPEDWEVQVFSEHGEVRLGAENAIVQISGARKPLPLVVCPKCRSAI</sequence>
<organism evidence="3 4">
    <name type="scientific">Hypholoma sublateritium (strain FD-334 SS-4)</name>
    <dbReference type="NCBI Taxonomy" id="945553"/>
    <lineage>
        <taxon>Eukaryota</taxon>
        <taxon>Fungi</taxon>
        <taxon>Dikarya</taxon>
        <taxon>Basidiomycota</taxon>
        <taxon>Agaricomycotina</taxon>
        <taxon>Agaricomycetes</taxon>
        <taxon>Agaricomycetidae</taxon>
        <taxon>Agaricales</taxon>
        <taxon>Agaricineae</taxon>
        <taxon>Strophariaceae</taxon>
        <taxon>Hypholoma</taxon>
    </lineage>
</organism>
<dbReference type="STRING" id="945553.A0A0D2P2U2"/>
<gene>
    <name evidence="3" type="ORF">HYPSUDRAFT_37698</name>
</gene>
<dbReference type="Gene3D" id="2.30.30.490">
    <property type="match status" value="1"/>
</dbReference>
<dbReference type="PANTHER" id="PTHR46364">
    <property type="entry name" value="OS08G0421900 PROTEIN"/>
    <property type="match status" value="1"/>
</dbReference>
<feature type="compositionally biased region" description="Low complexity" evidence="1">
    <location>
        <begin position="262"/>
        <end position="272"/>
    </location>
</feature>
<feature type="compositionally biased region" description="Basic residues" evidence="1">
    <location>
        <begin position="244"/>
        <end position="256"/>
    </location>
</feature>
<feature type="domain" description="BAH" evidence="2">
    <location>
        <begin position="45"/>
        <end position="176"/>
    </location>
</feature>